<dbReference type="EMBL" id="CYUE01000002">
    <property type="protein sequence ID" value="CUK24418.1"/>
    <property type="molecule type" value="Genomic_DNA"/>
</dbReference>
<proteinExistence type="predicted"/>
<reference evidence="3" key="1">
    <citation type="submission" date="2015-09" db="EMBL/GenBank/DDBJ databases">
        <authorList>
            <person name="Rodrigo-Torres Lidia"/>
            <person name="Arahal R.David."/>
        </authorList>
    </citation>
    <scope>NUCLEOTIDE SEQUENCE [LARGE SCALE GENOMIC DNA]</scope>
    <source>
        <strain evidence="3">CECT 5114</strain>
    </source>
</reference>
<evidence type="ECO:0000256" key="1">
    <source>
        <dbReference type="SAM" id="SignalP"/>
    </source>
</evidence>
<sequence length="502" mass="53443">MSRWTQFAGATALACVFSASASVADISGQEVWDDWKSYMEDFGYTITGTESRSGDTLTVADIEMSLDIPQDDSSVSMTMPELTFTDQGDGTVSIGMPEQSVMTIDGQSPEGDAFNVSLGWSLTGMSTIVSGSPENMTYSYTAASMALELLELDAGEDTPEDLQAVMTFDNLIGQSTMALGDARETQQTMSAQGVTYELRVVDPTEDANVVMTGGIEGLQFDGGGVIPIGVDMEDPAALFKSGFAMDGTFRQAGADFQMTIVEDGQPTNIETSNGAGELKVAVSEAGLEYAGGAADLSVNLVGGEIPFPISFTMEEIGYEFVMPMAASEQEQDFALGMTLGGLIVPDMLWNIFDPSAILPRDAATVSFDIDGKTRLFKDLMDPSLEESEEFPGELTALTLSELVVEIAGAELTGSGDFTFDNSDLESFDGMPRPEGAADFRLLGGNALLDKVIQMGFVSQEEAMGARMMMGLFARPGPAEDELNSTIEVNEQGHVLANGQRLR</sequence>
<gene>
    <name evidence="2" type="ORF">TA5114_00201</name>
</gene>
<protein>
    <recommendedName>
        <fullName evidence="4">DUF2125 domain-containing protein</fullName>
    </recommendedName>
</protein>
<name>A0A0P1ILF5_9RHOB</name>
<feature type="signal peptide" evidence="1">
    <location>
        <begin position="1"/>
        <end position="21"/>
    </location>
</feature>
<feature type="chain" id="PRO_5006065388" description="DUF2125 domain-containing protein" evidence="1">
    <location>
        <begin position="22"/>
        <end position="502"/>
    </location>
</feature>
<evidence type="ECO:0000313" key="2">
    <source>
        <dbReference type="EMBL" id="CUK24418.1"/>
    </source>
</evidence>
<dbReference type="Proteomes" id="UP000051184">
    <property type="component" value="Unassembled WGS sequence"/>
</dbReference>
<dbReference type="Pfam" id="PF09898">
    <property type="entry name" value="DUF2125"/>
    <property type="match status" value="1"/>
</dbReference>
<dbReference type="InterPro" id="IPR018666">
    <property type="entry name" value="DUF2125"/>
</dbReference>
<dbReference type="AlphaFoldDB" id="A0A0P1ILF5"/>
<keyword evidence="1" id="KW-0732">Signal</keyword>
<evidence type="ECO:0000313" key="3">
    <source>
        <dbReference type="Proteomes" id="UP000051184"/>
    </source>
</evidence>
<dbReference type="STRING" id="1715691.TA5113_00826"/>
<accession>A0A0P1ILF5</accession>
<dbReference type="RefSeq" id="WP_058316618.1">
    <property type="nucleotide sequence ID" value="NZ_CYTO01000008.1"/>
</dbReference>
<dbReference type="PROSITE" id="PS51257">
    <property type="entry name" value="PROKAR_LIPOPROTEIN"/>
    <property type="match status" value="1"/>
</dbReference>
<keyword evidence="3" id="KW-1185">Reference proteome</keyword>
<organism evidence="2 3">
    <name type="scientific">Cognatishimia activa</name>
    <dbReference type="NCBI Taxonomy" id="1715691"/>
    <lineage>
        <taxon>Bacteria</taxon>
        <taxon>Pseudomonadati</taxon>
        <taxon>Pseudomonadota</taxon>
        <taxon>Alphaproteobacteria</taxon>
        <taxon>Rhodobacterales</taxon>
        <taxon>Paracoccaceae</taxon>
        <taxon>Cognatishimia</taxon>
    </lineage>
</organism>
<evidence type="ECO:0008006" key="4">
    <source>
        <dbReference type="Google" id="ProtNLM"/>
    </source>
</evidence>